<feature type="compositionally biased region" description="Basic and acidic residues" evidence="1">
    <location>
        <begin position="16"/>
        <end position="27"/>
    </location>
</feature>
<feature type="compositionally biased region" description="Polar residues" evidence="1">
    <location>
        <begin position="51"/>
        <end position="69"/>
    </location>
</feature>
<feature type="region of interest" description="Disordered" evidence="1">
    <location>
        <begin position="1"/>
        <end position="27"/>
    </location>
</feature>
<feature type="region of interest" description="Disordered" evidence="1">
    <location>
        <begin position="51"/>
        <end position="114"/>
    </location>
</feature>
<name>A0A4Q2V141_FUSOX</name>
<evidence type="ECO:0000256" key="1">
    <source>
        <dbReference type="SAM" id="MobiDB-lite"/>
    </source>
</evidence>
<organism evidence="2 3">
    <name type="scientific">Fusarium oxysporum f. sp. narcissi</name>
    <dbReference type="NCBI Taxonomy" id="451672"/>
    <lineage>
        <taxon>Eukaryota</taxon>
        <taxon>Fungi</taxon>
        <taxon>Dikarya</taxon>
        <taxon>Ascomycota</taxon>
        <taxon>Pezizomycotina</taxon>
        <taxon>Sordariomycetes</taxon>
        <taxon>Hypocreomycetidae</taxon>
        <taxon>Hypocreales</taxon>
        <taxon>Nectriaceae</taxon>
        <taxon>Fusarium</taxon>
        <taxon>Fusarium oxysporum species complex</taxon>
    </lineage>
</organism>
<gene>
    <name evidence="2" type="ORF">BFJ63_vAg18656</name>
</gene>
<feature type="compositionally biased region" description="Polar residues" evidence="1">
    <location>
        <begin position="78"/>
        <end position="90"/>
    </location>
</feature>
<feature type="compositionally biased region" description="Basic residues" evidence="1">
    <location>
        <begin position="1"/>
        <end position="15"/>
    </location>
</feature>
<dbReference type="AlphaFoldDB" id="A0A4Q2V141"/>
<reference evidence="2 3" key="1">
    <citation type="submission" date="2016-12" db="EMBL/GenBank/DDBJ databases">
        <title>Draft genome sequence of Fusarium oxysporum causing rot on Narcissus.</title>
        <authorList>
            <person name="Armitage A.D."/>
            <person name="Taylor A."/>
            <person name="Clarkson J.P."/>
            <person name="Harrison R.J."/>
            <person name="Jackson A.C."/>
        </authorList>
    </citation>
    <scope>NUCLEOTIDE SEQUENCE [LARGE SCALE GENOMIC DNA]</scope>
    <source>
        <strain evidence="2 3">N139</strain>
    </source>
</reference>
<protein>
    <submittedName>
        <fullName evidence="2">Uncharacterized protein</fullName>
    </submittedName>
</protein>
<sequence length="114" mass="12716">MPGTPKKRRRPRKYGTLKDKAKHDVVAKRARRQLRKQTTHDSIRFQVYVSSQTEASPVTPSQGIESYETNFLDDPSEADSSLNGAESPASSIDAVVAGGQQSQRRMVMADRRRG</sequence>
<accession>A0A4Q2V141</accession>
<evidence type="ECO:0000313" key="3">
    <source>
        <dbReference type="Proteomes" id="UP000290540"/>
    </source>
</evidence>
<dbReference type="EMBL" id="MQTW01001123">
    <property type="protein sequence ID" value="RYC78469.1"/>
    <property type="molecule type" value="Genomic_DNA"/>
</dbReference>
<proteinExistence type="predicted"/>
<dbReference type="Proteomes" id="UP000290540">
    <property type="component" value="Unassembled WGS sequence"/>
</dbReference>
<comment type="caution">
    <text evidence="2">The sequence shown here is derived from an EMBL/GenBank/DDBJ whole genome shotgun (WGS) entry which is preliminary data.</text>
</comment>
<evidence type="ECO:0000313" key="2">
    <source>
        <dbReference type="EMBL" id="RYC78469.1"/>
    </source>
</evidence>